<dbReference type="PANTHER" id="PTHR11058">
    <property type="entry name" value="NADH-UBIQUINONE OXIDOREDUCTASE CHAIN 3"/>
    <property type="match status" value="1"/>
</dbReference>
<dbReference type="GO" id="GO:0030964">
    <property type="term" value="C:NADH dehydrogenase complex"/>
    <property type="evidence" value="ECO:0007669"/>
    <property type="project" value="TreeGrafter"/>
</dbReference>
<dbReference type="InterPro" id="IPR000440">
    <property type="entry name" value="NADH_UbQ/plastoQ_OxRdtase_su3"/>
</dbReference>
<dbReference type="InterPro" id="IPR023043">
    <property type="entry name" value="NAD(P)H_OxRDtase_bac/plastid"/>
</dbReference>
<comment type="catalytic activity">
    <reaction evidence="7 8">
        <text>a quinone + NADH + 5 H(+)(in) = a quinol + NAD(+) + 4 H(+)(out)</text>
        <dbReference type="Rhea" id="RHEA:57888"/>
        <dbReference type="ChEBI" id="CHEBI:15378"/>
        <dbReference type="ChEBI" id="CHEBI:24646"/>
        <dbReference type="ChEBI" id="CHEBI:57540"/>
        <dbReference type="ChEBI" id="CHEBI:57945"/>
        <dbReference type="ChEBI" id="CHEBI:132124"/>
    </reaction>
</comment>
<feature type="transmembrane region" description="Helical" evidence="7">
    <location>
        <begin position="6"/>
        <end position="29"/>
    </location>
</feature>
<dbReference type="EC" id="7.1.1.-" evidence="7"/>
<dbReference type="Gene3D" id="1.20.58.1610">
    <property type="entry name" value="NADH:ubiquinone/plastoquinone oxidoreductase, chain 3"/>
    <property type="match status" value="1"/>
</dbReference>
<comment type="similarity">
    <text evidence="2 7 8">Belongs to the complex I subunit 3 family.</text>
</comment>
<dbReference type="Pfam" id="PF00507">
    <property type="entry name" value="Oxidored_q4"/>
    <property type="match status" value="1"/>
</dbReference>
<gene>
    <name evidence="7" type="primary">nuoA</name>
    <name evidence="9" type="ORF">LIP_1817</name>
</gene>
<feature type="transmembrane region" description="Helical" evidence="7">
    <location>
        <begin position="60"/>
        <end position="81"/>
    </location>
</feature>
<reference evidence="10" key="2">
    <citation type="journal article" date="2016" name="Int. J. Syst. Evol. Microbiol.">
        <title>Complete genome sequence and cell structure of Limnochorda pilosa, a Gram-negative spore-former within the phylum Firmicutes.</title>
        <authorList>
            <person name="Watanabe M."/>
            <person name="Kojima H."/>
            <person name="Fukui M."/>
        </authorList>
    </citation>
    <scope>NUCLEOTIDE SEQUENCE [LARGE SCALE GENOMIC DNA]</scope>
    <source>
        <strain evidence="10">HC45</strain>
    </source>
</reference>
<keyword evidence="7" id="KW-1278">Translocase</keyword>
<evidence type="ECO:0000256" key="3">
    <source>
        <dbReference type="ARBA" id="ARBA00022448"/>
    </source>
</evidence>
<keyword evidence="4 7" id="KW-0812">Transmembrane</keyword>
<proteinExistence type="inferred from homology"/>
<dbReference type="OrthoDB" id="9791970at2"/>
<comment type="subunit">
    <text evidence="7">NDH-1 is composed of 14 different subunits. Subunits NuoA, H, J, K, L, M, N constitute the membrane sector of the complex.</text>
</comment>
<dbReference type="GO" id="GO:0008137">
    <property type="term" value="F:NADH dehydrogenase (ubiquinone) activity"/>
    <property type="evidence" value="ECO:0007669"/>
    <property type="project" value="InterPro"/>
</dbReference>
<keyword evidence="7" id="KW-1003">Cell membrane</keyword>
<dbReference type="InterPro" id="IPR038430">
    <property type="entry name" value="NDAH_ubi_oxred_su3_sf"/>
</dbReference>
<accession>A0A0K2SKN2</accession>
<keyword evidence="9" id="KW-0830">Ubiquinone</keyword>
<protein>
    <recommendedName>
        <fullName evidence="7">NADH-quinone oxidoreductase subunit A</fullName>
        <ecNumber evidence="7">7.1.1.-</ecNumber>
    </recommendedName>
    <alternativeName>
        <fullName evidence="7">NADH dehydrogenase I subunit A</fullName>
    </alternativeName>
    <alternativeName>
        <fullName evidence="7">NDH-1 subunit A</fullName>
    </alternativeName>
    <alternativeName>
        <fullName evidence="7">NUO1</fullName>
    </alternativeName>
</protein>
<reference evidence="10" key="1">
    <citation type="submission" date="2015-07" db="EMBL/GenBank/DDBJ databases">
        <title>Complete genome sequence and phylogenetic analysis of Limnochorda pilosa.</title>
        <authorList>
            <person name="Watanabe M."/>
            <person name="Kojima H."/>
            <person name="Fukui M."/>
        </authorList>
    </citation>
    <scope>NUCLEOTIDE SEQUENCE [LARGE SCALE GENOMIC DNA]</scope>
    <source>
        <strain evidence="10">HC45</strain>
    </source>
</reference>
<comment type="function">
    <text evidence="7">NDH-1 shuttles electrons from NADH, via FMN and iron-sulfur (Fe-S) centers, to quinones in the respiratory chain. The immediate electron acceptor for the enzyme in this species is believed to be a menaquinone. Couples the redox reaction to proton translocation (for every two electrons transferred, four hydrogen ions are translocated across the cytoplasmic membrane), and thus conserves the redox energy in a proton gradient.</text>
</comment>
<feature type="transmembrane region" description="Helical" evidence="7">
    <location>
        <begin position="87"/>
        <end position="110"/>
    </location>
</feature>
<dbReference type="EMBL" id="AP014924">
    <property type="protein sequence ID" value="BAS27661.1"/>
    <property type="molecule type" value="Genomic_DNA"/>
</dbReference>
<evidence type="ECO:0000256" key="6">
    <source>
        <dbReference type="ARBA" id="ARBA00023136"/>
    </source>
</evidence>
<dbReference type="RefSeq" id="WP_068136837.1">
    <property type="nucleotide sequence ID" value="NZ_AP014924.1"/>
</dbReference>
<evidence type="ECO:0000313" key="9">
    <source>
        <dbReference type="EMBL" id="BAS27661.1"/>
    </source>
</evidence>
<evidence type="ECO:0000256" key="2">
    <source>
        <dbReference type="ARBA" id="ARBA00008472"/>
    </source>
</evidence>
<evidence type="ECO:0000256" key="4">
    <source>
        <dbReference type="ARBA" id="ARBA00022692"/>
    </source>
</evidence>
<keyword evidence="7 8" id="KW-0520">NAD</keyword>
<keyword evidence="5 7" id="KW-1133">Transmembrane helix</keyword>
<evidence type="ECO:0000256" key="7">
    <source>
        <dbReference type="HAMAP-Rule" id="MF_01394"/>
    </source>
</evidence>
<evidence type="ECO:0000256" key="5">
    <source>
        <dbReference type="ARBA" id="ARBA00022989"/>
    </source>
</evidence>
<name>A0A0K2SKN2_LIMPI</name>
<dbReference type="KEGG" id="lpil:LIP_1817"/>
<dbReference type="GO" id="GO:0005886">
    <property type="term" value="C:plasma membrane"/>
    <property type="evidence" value="ECO:0007669"/>
    <property type="project" value="UniProtKB-SubCell"/>
</dbReference>
<evidence type="ECO:0000256" key="8">
    <source>
        <dbReference type="RuleBase" id="RU003639"/>
    </source>
</evidence>
<dbReference type="GO" id="GO:0050136">
    <property type="term" value="F:NADH dehydrogenase (quinone) (non-electrogenic) activity"/>
    <property type="evidence" value="ECO:0007669"/>
    <property type="project" value="UniProtKB-UniRule"/>
</dbReference>
<keyword evidence="6 7" id="KW-0472">Membrane</keyword>
<dbReference type="AlphaFoldDB" id="A0A0K2SKN2"/>
<dbReference type="PANTHER" id="PTHR11058:SF9">
    <property type="entry name" value="NADH-UBIQUINONE OXIDOREDUCTASE CHAIN 3"/>
    <property type="match status" value="1"/>
</dbReference>
<dbReference type="GO" id="GO:0048038">
    <property type="term" value="F:quinone binding"/>
    <property type="evidence" value="ECO:0007669"/>
    <property type="project" value="UniProtKB-KW"/>
</dbReference>
<evidence type="ECO:0000256" key="1">
    <source>
        <dbReference type="ARBA" id="ARBA00004141"/>
    </source>
</evidence>
<dbReference type="PATRIC" id="fig|1555112.3.peg.1849"/>
<keyword evidence="7 8" id="KW-0874">Quinone</keyword>
<dbReference type="Proteomes" id="UP000065807">
    <property type="component" value="Chromosome"/>
</dbReference>
<sequence length="118" mass="13403">MAQSYLEVGIFALVAVAFVAITLGIGSLLRPKHPYANKLSTYECGEEPVGEGQIRFHIRYYVFALVFLVFDVEIIFLYPWAVVFADLGLFALVEMLVFIALLVVGLVYAWRKKVLRWV</sequence>
<organism evidence="9 10">
    <name type="scientific">Limnochorda pilosa</name>
    <dbReference type="NCBI Taxonomy" id="1555112"/>
    <lineage>
        <taxon>Bacteria</taxon>
        <taxon>Bacillati</taxon>
        <taxon>Bacillota</taxon>
        <taxon>Limnochordia</taxon>
        <taxon>Limnochordales</taxon>
        <taxon>Limnochordaceae</taxon>
        <taxon>Limnochorda</taxon>
    </lineage>
</organism>
<keyword evidence="3 7" id="KW-0813">Transport</keyword>
<comment type="subcellular location">
    <subcellularLocation>
        <location evidence="7 8">Cell membrane</location>
        <topology evidence="7 8">Multi-pass membrane protein</topology>
    </subcellularLocation>
    <subcellularLocation>
        <location evidence="1">Membrane</location>
        <topology evidence="1">Multi-pass membrane protein</topology>
    </subcellularLocation>
</comment>
<dbReference type="HAMAP" id="MF_01394">
    <property type="entry name" value="NDH1_NuoA"/>
    <property type="match status" value="1"/>
</dbReference>
<evidence type="ECO:0000313" key="10">
    <source>
        <dbReference type="Proteomes" id="UP000065807"/>
    </source>
</evidence>
<keyword evidence="10" id="KW-1185">Reference proteome</keyword>
<dbReference type="STRING" id="1555112.LIP_1817"/>